<dbReference type="FunFam" id="3.30.300.30:FF:000010">
    <property type="entry name" value="Enterobactin synthetase component F"/>
    <property type="match status" value="2"/>
</dbReference>
<dbReference type="NCBIfam" id="TIGR01733">
    <property type="entry name" value="AA-adenyl-dom"/>
    <property type="match status" value="2"/>
</dbReference>
<evidence type="ECO:0000256" key="3">
    <source>
        <dbReference type="ARBA" id="ARBA00022450"/>
    </source>
</evidence>
<keyword evidence="3" id="KW-0596">Phosphopantetheine</keyword>
<dbReference type="SUPFAM" id="SSF53474">
    <property type="entry name" value="alpha/beta-Hydrolases"/>
    <property type="match status" value="1"/>
</dbReference>
<dbReference type="GO" id="GO:0031177">
    <property type="term" value="F:phosphopantetheine binding"/>
    <property type="evidence" value="ECO:0007669"/>
    <property type="project" value="InterPro"/>
</dbReference>
<evidence type="ECO:0000256" key="2">
    <source>
        <dbReference type="ARBA" id="ARBA00006432"/>
    </source>
</evidence>
<dbReference type="Gene3D" id="3.40.50.1820">
    <property type="entry name" value="alpha/beta hydrolase"/>
    <property type="match status" value="1"/>
</dbReference>
<gene>
    <name evidence="6" type="ORF">HNS30_00375</name>
</gene>
<dbReference type="InterPro" id="IPR023213">
    <property type="entry name" value="CAT-like_dom_sf"/>
</dbReference>
<feature type="domain" description="Carrier" evidence="5">
    <location>
        <begin position="1"/>
        <end position="73"/>
    </location>
</feature>
<dbReference type="GO" id="GO:0043041">
    <property type="term" value="P:amino acid activation for nonribosomal peptide biosynthetic process"/>
    <property type="evidence" value="ECO:0007669"/>
    <property type="project" value="TreeGrafter"/>
</dbReference>
<dbReference type="SMART" id="SM00823">
    <property type="entry name" value="PKS_PP"/>
    <property type="match status" value="3"/>
</dbReference>
<dbReference type="Gene3D" id="2.30.38.10">
    <property type="entry name" value="Luciferase, Domain 3"/>
    <property type="match status" value="2"/>
</dbReference>
<evidence type="ECO:0000313" key="7">
    <source>
        <dbReference type="Proteomes" id="UP000528460"/>
    </source>
</evidence>
<comment type="cofactor">
    <cofactor evidence="1">
        <name>pantetheine 4'-phosphate</name>
        <dbReference type="ChEBI" id="CHEBI:47942"/>
    </cofactor>
</comment>
<dbReference type="Pfam" id="PF00975">
    <property type="entry name" value="Thioesterase"/>
    <property type="match status" value="1"/>
</dbReference>
<dbReference type="CDD" id="cd05930">
    <property type="entry name" value="A_NRPS"/>
    <property type="match status" value="1"/>
</dbReference>
<comment type="similarity">
    <text evidence="2">Belongs to the ATP-dependent AMP-binding enzyme family.</text>
</comment>
<comment type="caution">
    <text evidence="6">The sequence shown here is derived from an EMBL/GenBank/DDBJ whole genome shotgun (WGS) entry which is preliminary data.</text>
</comment>
<dbReference type="InterPro" id="IPR020802">
    <property type="entry name" value="TesA-like"/>
</dbReference>
<dbReference type="SMART" id="SM00824">
    <property type="entry name" value="PKS_TE"/>
    <property type="match status" value="1"/>
</dbReference>
<dbReference type="CDD" id="cd19531">
    <property type="entry name" value="LCL_NRPS-like"/>
    <property type="match status" value="3"/>
</dbReference>
<dbReference type="SUPFAM" id="SSF56801">
    <property type="entry name" value="Acetyl-CoA synthetase-like"/>
    <property type="match status" value="3"/>
</dbReference>
<dbReference type="Proteomes" id="UP000528460">
    <property type="component" value="Unassembled WGS sequence"/>
</dbReference>
<dbReference type="SUPFAM" id="SSF52777">
    <property type="entry name" value="CoA-dependent acyltransferases"/>
    <property type="match status" value="6"/>
</dbReference>
<dbReference type="InterPro" id="IPR010071">
    <property type="entry name" value="AA_adenyl_dom"/>
</dbReference>
<reference evidence="6 7" key="1">
    <citation type="submission" date="2020-05" db="EMBL/GenBank/DDBJ databases">
        <authorList>
            <person name="Whitworth D."/>
        </authorList>
    </citation>
    <scope>NUCLEOTIDE SEQUENCE [LARGE SCALE GENOMIC DNA]</scope>
    <source>
        <strain evidence="6 7">CA046A</strain>
    </source>
</reference>
<dbReference type="InterPro" id="IPR006162">
    <property type="entry name" value="Ppantetheine_attach_site"/>
</dbReference>
<dbReference type="FunFam" id="3.30.559.10:FF:000012">
    <property type="entry name" value="Non-ribosomal peptide synthetase"/>
    <property type="match status" value="3"/>
</dbReference>
<dbReference type="GO" id="GO:0044550">
    <property type="term" value="P:secondary metabolite biosynthetic process"/>
    <property type="evidence" value="ECO:0007669"/>
    <property type="project" value="UniProtKB-ARBA"/>
</dbReference>
<dbReference type="InterPro" id="IPR020845">
    <property type="entry name" value="AMP-binding_CS"/>
</dbReference>
<dbReference type="InterPro" id="IPR001242">
    <property type="entry name" value="Condensation_dom"/>
</dbReference>
<dbReference type="SUPFAM" id="SSF47336">
    <property type="entry name" value="ACP-like"/>
    <property type="match status" value="3"/>
</dbReference>
<dbReference type="Pfam" id="PF00550">
    <property type="entry name" value="PP-binding"/>
    <property type="match status" value="3"/>
</dbReference>
<dbReference type="FunFam" id="3.30.559.30:FF:000001">
    <property type="entry name" value="Non-ribosomal peptide synthetase"/>
    <property type="match status" value="1"/>
</dbReference>
<dbReference type="CDD" id="cd12117">
    <property type="entry name" value="A_NRPS_Srf_like"/>
    <property type="match status" value="1"/>
</dbReference>
<dbReference type="Gene3D" id="1.10.1200.10">
    <property type="entry name" value="ACP-like"/>
    <property type="match status" value="3"/>
</dbReference>
<dbReference type="PROSITE" id="PS00455">
    <property type="entry name" value="AMP_BINDING"/>
    <property type="match status" value="2"/>
</dbReference>
<dbReference type="PANTHER" id="PTHR45527">
    <property type="entry name" value="NONRIBOSOMAL PEPTIDE SYNTHETASE"/>
    <property type="match status" value="1"/>
</dbReference>
<dbReference type="NCBIfam" id="NF003417">
    <property type="entry name" value="PRK04813.1"/>
    <property type="match status" value="2"/>
</dbReference>
<dbReference type="InterPro" id="IPR045851">
    <property type="entry name" value="AMP-bd_C_sf"/>
</dbReference>
<evidence type="ECO:0000256" key="4">
    <source>
        <dbReference type="ARBA" id="ARBA00022553"/>
    </source>
</evidence>
<dbReference type="PROSITE" id="PS00012">
    <property type="entry name" value="PHOSPHOPANTETHEINE"/>
    <property type="match status" value="2"/>
</dbReference>
<dbReference type="Pfam" id="PF00501">
    <property type="entry name" value="AMP-binding"/>
    <property type="match status" value="2"/>
</dbReference>
<dbReference type="InterPro" id="IPR025110">
    <property type="entry name" value="AMP-bd_C"/>
</dbReference>
<dbReference type="Gene3D" id="3.40.50.980">
    <property type="match status" value="4"/>
</dbReference>
<dbReference type="InterPro" id="IPR020806">
    <property type="entry name" value="PKS_PP-bd"/>
</dbReference>
<evidence type="ECO:0000313" key="6">
    <source>
        <dbReference type="EMBL" id="NOK07503.1"/>
    </source>
</evidence>
<keyword evidence="4" id="KW-0597">Phosphoprotein</keyword>
<dbReference type="FunFam" id="2.30.38.10:FF:000001">
    <property type="entry name" value="Non-ribosomal peptide synthetase PvdI"/>
    <property type="match status" value="2"/>
</dbReference>
<feature type="domain" description="Carrier" evidence="5">
    <location>
        <begin position="2659"/>
        <end position="2734"/>
    </location>
</feature>
<dbReference type="FunFam" id="3.40.50.980:FF:000001">
    <property type="entry name" value="Non-ribosomal peptide synthetase"/>
    <property type="match status" value="2"/>
</dbReference>
<dbReference type="Gene3D" id="3.30.559.10">
    <property type="entry name" value="Chloramphenicol acetyltransferase-like domain"/>
    <property type="match status" value="3"/>
</dbReference>
<protein>
    <submittedName>
        <fullName evidence="6">Amino acid adenylation domain-containing protein</fullName>
    </submittedName>
</protein>
<accession>A0A7Y4JMN7</accession>
<dbReference type="PROSITE" id="PS50075">
    <property type="entry name" value="CARRIER"/>
    <property type="match status" value="3"/>
</dbReference>
<dbReference type="InterPro" id="IPR000873">
    <property type="entry name" value="AMP-dep_synth/lig_dom"/>
</dbReference>
<dbReference type="EMBL" id="JABFJW010000002">
    <property type="protein sequence ID" value="NOK07503.1"/>
    <property type="molecule type" value="Genomic_DNA"/>
</dbReference>
<dbReference type="Gene3D" id="3.30.300.30">
    <property type="match status" value="2"/>
</dbReference>
<proteinExistence type="inferred from homology"/>
<dbReference type="GO" id="GO:0003824">
    <property type="term" value="F:catalytic activity"/>
    <property type="evidence" value="ECO:0007669"/>
    <property type="project" value="InterPro"/>
</dbReference>
<dbReference type="FunFam" id="1.10.1200.10:FF:000005">
    <property type="entry name" value="Nonribosomal peptide synthetase 1"/>
    <property type="match status" value="2"/>
</dbReference>
<dbReference type="InterPro" id="IPR036736">
    <property type="entry name" value="ACP-like_sf"/>
</dbReference>
<dbReference type="InterPro" id="IPR009081">
    <property type="entry name" value="PP-bd_ACP"/>
</dbReference>
<dbReference type="FunFam" id="3.40.50.12780:FF:000012">
    <property type="entry name" value="Non-ribosomal peptide synthetase"/>
    <property type="match status" value="1"/>
</dbReference>
<dbReference type="InterPro" id="IPR029058">
    <property type="entry name" value="AB_hydrolase_fold"/>
</dbReference>
<dbReference type="PANTHER" id="PTHR45527:SF1">
    <property type="entry name" value="FATTY ACID SYNTHASE"/>
    <property type="match status" value="1"/>
</dbReference>
<dbReference type="Pfam" id="PF13193">
    <property type="entry name" value="AMP-binding_C"/>
    <property type="match status" value="2"/>
</dbReference>
<organism evidence="6 7">
    <name type="scientific">Corallococcus exercitus</name>
    <dbReference type="NCBI Taxonomy" id="2316736"/>
    <lineage>
        <taxon>Bacteria</taxon>
        <taxon>Pseudomonadati</taxon>
        <taxon>Myxococcota</taxon>
        <taxon>Myxococcia</taxon>
        <taxon>Myxococcales</taxon>
        <taxon>Cystobacterineae</taxon>
        <taxon>Myxococcaceae</taxon>
        <taxon>Corallococcus</taxon>
    </lineage>
</organism>
<feature type="domain" description="Carrier" evidence="5">
    <location>
        <begin position="1599"/>
        <end position="1674"/>
    </location>
</feature>
<evidence type="ECO:0000259" key="5">
    <source>
        <dbReference type="PROSITE" id="PS50075"/>
    </source>
</evidence>
<evidence type="ECO:0000256" key="1">
    <source>
        <dbReference type="ARBA" id="ARBA00001957"/>
    </source>
</evidence>
<sequence>TDTERELAALWSRVLRVEEPGAEDSFFDLGGHSLSATQVLARVRQHFGVELSLPDFFANPTVEAVARRIDALVLERPAAPVPPLRARTTQGPTPLSFAQQRLWFLSKLDPDSSNYNLPTAVRLEGPLDVPALTRALRDVLQRHESLRTTLQEHGHQPVQVIAPEPPLPAVWADVSSLPANEREAALQRLVEHEASRPFDLATGPLWRVLLVRMEEASHALLITLHHVISDGWSMGVLVQELTTLYTARVQGRPALLEPLPVQYPDFALWQRGWLRDEVLEAQLGWWRTRLQGAPRTLELPTDRPRPAAPTHQGGAHAFQFPVELSEALQALCRQEGVTPSMVVLAAFQVLLSRYSGQEDISVGSPIAGRTHAELEGLIGFFVNTLVLRTDLAGVPSFRALLARVRDVTLGAYAHQDVPFEKLVEALRPERVAGRAPLFQVMLAYQNAPMPEVLGPGLRMGSLKIEHRAAKFDLVLSISDRGQGLRGLLEYSADLFDASTAERMMGHLRVLLEGAIAGPDHPLHALPLLTEGERHLLFHAWRDPSAATAKDAGLHRLLQAQARLTPEAVAAEQEGETLTWAEAHRRAREVYRSLVAQRKVELPAPPPLVPVPRTGPLPLSFAQQRLWFIDQLEPGTATYNIPFALRVQGELDVSALEQAFRALLHRHEALRTTFVVRDAEPFQEVHPAGDFHLSVVDLGALPGAEREAETQGRAAAEAMRPFDLARGPLLRASLIRIDSREHVLLLTMHHIVSDGWSMDVLVREVAGLYGAFVQGRPSPLPELPVQYADYAVWQRSWLQGEVLEAQLGYWKQQLTGAPALLELPTDKPRPAVQSQRGASLPVHLPLSDALTDFCQREGVTPFMALLAAFQVLLSRYSGQEDVSVGTPIAGRTRGETEGLIGLFINTLVLRSHVAPVASFRQLLAQVRDTTLAAYEHQHLPFEKLVEELQPQRSLSHSPLFQVMLVLQNAPASELSLSGLSFQPLSRDFEATKSDLTLSLSQTPHGLTGTLGYRTDLFESSTVSRMVAHLRVLLEAALASPDSRVNELPLLTAAEQKLLLQDFVSTEAPLPPPRSVHSLFEQRAALQPDAPAVACDGQVLTYGELDARANQLAWHLRSLGVGTDSCVALCLERSVETVVALLGVWKAGGAYVPLDPAQPALRLQSLVQEVSAPVVVTVARLASAFESSSAHVVRLDENAATLSRLRTDAPPVEAHPDSLAYVLFTSGSTGRPKGVAVAHSQLFTYVDSVTQRLGLEDCASFALVSTFVADLGNTVLFPALTTGGLLHVLTQECASSPAALADYFARHPIDCMKVVPSHLAALLTAPEPRQVLPRKRLVLGGESSTWALLQSVHALAPDCEVHNHYGPTETTVGVLAGRVHLPASTPVPLTGTTGGPLAGHAQQLAATSVPLGWPLAHSRLYVLDASLRPTPLGVPGELFVGGAQVTRGYLARPDLTAERYVPDPFSPAPGARMYRTGDRVRWLSDGRVEFLGRVDFQVKVRGFRVEPGEVATVLRALPSVHEAVVVARQDAPGEARLVAYVVADSTDVSALRENLKQRLPEYMVPSAFVFLEALPLTPNGKVDRKALPAPEASASSSDYVAPRTPTEELLASLWAEVLRLPRVGSQDQFFELGGHSLLATQLVARVRATFGVELPLRAVFEAPLLTDLARRIDDAGKQASGVKAPPLVPAPRTGELPLSFAQQRLWFIDQLVPGASTYNVPSILRLEGELHVEALRQSLTELVRRHEALRTRFPSRQGQPFQHIASPSDLPLPTVDLTHLGGSALDEARRLASTEAQRPFDLASGPLVRALLLKLAPTEHVLVFTLHHIVSDGWSRGVLVREVAALYQAFSDGRPSPLPELPVQYADYALWQRSWLQGDVLETQLSYWRQRLADAAPLELPTDFPRPTVQSFHGDVVPLRLPLPLAHAIKSLGRSGGVTPFMLLLAAFQVLLSRYSGQEDISVGTPIAGRTHAETESLIGFFVNTLVLRSRVSPGASFHQLLQQVREAALGAYAHQDVPFERLVEDLRPQRDLTRPPLFQALFSLQNTSMPAVQLPGLALRPLDVEGHSVKAELELFLFETPDGFDGSLGYNTELFAPATAQRMARHFSALVEALVAHPEAPLASASMLSQDEQRQVLLDWNDTRTHAPRDATLPEQFQAQARRTPDAVALISGEDRLTYRQLDERANQLAHALMGLGVTPGTPVAVGLERSFDLIVALLAILKAGAAYVPLELAHPRERLALLLQDCACPLLLSHSSLAQRLPSFSGRTLLLDGEASLLARQPTHAPGVSSSPDSLAYVMFTSGSTGRPKGVLVPHRGVTRLVLGSSFIDFGPDEVFLQFAPVAFDASTLEIWGALLHGAKLVLAPPHALSTEELAALLRHHRVTTLWLTAALFEQMTLHQGEALAQVRQVLAGGDVLPTERVRQHLSRMSPGSVLVNGYGPTENTTFSTTLTLQPDARVDGPVSIGRPISHATAYVLDAHLRPVPVGVPGELFVGGDGLAWGYLNRSDLTAERFIPHPFATTPGQRLYRTGDKARWSADGTLDFLGRTDFQLKLRGFRIEPGEIEAALRQLPAVAEALVLAREDVPGDKRLVAYVVPSTPASGDLSETLRVQLQQHLPGYMVPSAFVVLEALPLNANGKVDRKALPAPDVAAAHGRYIAPRTPLEQLIAQAFAEVLRLERVSADGDFFDLGGHSLLAVHLMALLRERTGRALPLSALFQGSTVERLATLLSPSEGTRPLGPNLARLDTGDSRRRPLFLVHGGGGGVLSYADLVRHLGNDRPVYGVFAPGLEDGELPPSSMESLARLYLEQVRDVQPHGPYRLAGWSFGGLVVYELARQLQALGETVEFLALLDSLAPSGEPDPEPPPLLRLAAFGKMVGLPIQDVPAPELEQLGGLEGEALLSRMIQLLRNLPAAGGLEPGQIERLFAVHERLGEANRGYVPASRYEGPAELFRAAVRASDPARAEDEGWRAWLPGGVSVCHVPGTHLTILEEPQVPTLAEQLTQRLRALDSESQ</sequence>
<dbReference type="InterPro" id="IPR001031">
    <property type="entry name" value="Thioesterase"/>
</dbReference>
<dbReference type="Gene3D" id="3.30.559.30">
    <property type="entry name" value="Nonribosomal peptide synthetase, condensation domain"/>
    <property type="match status" value="3"/>
</dbReference>
<feature type="non-terminal residue" evidence="6">
    <location>
        <position position="1"/>
    </location>
</feature>
<dbReference type="GO" id="GO:0005829">
    <property type="term" value="C:cytosol"/>
    <property type="evidence" value="ECO:0007669"/>
    <property type="project" value="TreeGrafter"/>
</dbReference>
<name>A0A7Y4JMN7_9BACT</name>
<dbReference type="Pfam" id="PF00668">
    <property type="entry name" value="Condensation"/>
    <property type="match status" value="3"/>
</dbReference>